<evidence type="ECO:0000256" key="2">
    <source>
        <dbReference type="ARBA" id="ARBA00004496"/>
    </source>
</evidence>
<evidence type="ECO:0000256" key="5">
    <source>
        <dbReference type="ARBA" id="ARBA00022737"/>
    </source>
</evidence>
<organism evidence="10 11">
    <name type="scientific">Stephanodiscus triporus</name>
    <dbReference type="NCBI Taxonomy" id="2934178"/>
    <lineage>
        <taxon>Eukaryota</taxon>
        <taxon>Sar</taxon>
        <taxon>Stramenopiles</taxon>
        <taxon>Ochrophyta</taxon>
        <taxon>Bacillariophyta</taxon>
        <taxon>Coscinodiscophyceae</taxon>
        <taxon>Thalassiosirophycidae</taxon>
        <taxon>Stephanodiscales</taxon>
        <taxon>Stephanodiscaceae</taxon>
        <taxon>Stephanodiscus</taxon>
    </lineage>
</organism>
<evidence type="ECO:0000256" key="8">
    <source>
        <dbReference type="PROSITE-ProRule" id="PRU00339"/>
    </source>
</evidence>
<protein>
    <recommendedName>
        <fullName evidence="12">Peroxin-5</fullName>
    </recommendedName>
</protein>
<feature type="region of interest" description="Disordered" evidence="9">
    <location>
        <begin position="108"/>
        <end position="130"/>
    </location>
</feature>
<dbReference type="Proteomes" id="UP001530315">
    <property type="component" value="Unassembled WGS sequence"/>
</dbReference>
<reference evidence="10 11" key="1">
    <citation type="submission" date="2024-10" db="EMBL/GenBank/DDBJ databases">
        <title>Updated reference genomes for cyclostephanoid diatoms.</title>
        <authorList>
            <person name="Roberts W.R."/>
            <person name="Alverson A.J."/>
        </authorList>
    </citation>
    <scope>NUCLEOTIDE SEQUENCE [LARGE SCALE GENOMIC DNA]</scope>
    <source>
        <strain evidence="10 11">AJA276-08</strain>
    </source>
</reference>
<dbReference type="SMART" id="SM00028">
    <property type="entry name" value="TPR"/>
    <property type="match status" value="5"/>
</dbReference>
<dbReference type="AlphaFoldDB" id="A0ABD3NE96"/>
<keyword evidence="5" id="KW-0677">Repeat</keyword>
<feature type="compositionally biased region" description="Low complexity" evidence="9">
    <location>
        <begin position="108"/>
        <end position="120"/>
    </location>
</feature>
<feature type="repeat" description="TPR" evidence="8">
    <location>
        <begin position="579"/>
        <end position="612"/>
    </location>
</feature>
<evidence type="ECO:0000256" key="7">
    <source>
        <dbReference type="ARBA" id="ARBA00023140"/>
    </source>
</evidence>
<keyword evidence="11" id="KW-1185">Reference proteome</keyword>
<dbReference type="SUPFAM" id="SSF48452">
    <property type="entry name" value="TPR-like"/>
    <property type="match status" value="1"/>
</dbReference>
<dbReference type="EMBL" id="JALLAZ020001470">
    <property type="protein sequence ID" value="KAL3774406.1"/>
    <property type="molecule type" value="Genomic_DNA"/>
</dbReference>
<dbReference type="InterPro" id="IPR019734">
    <property type="entry name" value="TPR_rpt"/>
</dbReference>
<comment type="similarity">
    <text evidence="3">Belongs to the peroxisomal targeting signal receptor family.</text>
</comment>
<keyword evidence="4" id="KW-0963">Cytoplasm</keyword>
<dbReference type="PROSITE" id="PS50293">
    <property type="entry name" value="TPR_REGION"/>
    <property type="match status" value="1"/>
</dbReference>
<comment type="caution">
    <text evidence="10">The sequence shown here is derived from an EMBL/GenBank/DDBJ whole genome shotgun (WGS) entry which is preliminary data.</text>
</comment>
<evidence type="ECO:0000313" key="11">
    <source>
        <dbReference type="Proteomes" id="UP001530315"/>
    </source>
</evidence>
<name>A0ABD3NE96_9STRA</name>
<evidence type="ECO:0000256" key="3">
    <source>
        <dbReference type="ARBA" id="ARBA00005348"/>
    </source>
</evidence>
<feature type="repeat" description="TPR" evidence="8">
    <location>
        <begin position="511"/>
        <end position="544"/>
    </location>
</feature>
<dbReference type="PANTHER" id="PTHR10130">
    <property type="entry name" value="PEROXISOMAL TARGETING SIGNAL 1 RECEPTOR PEX5"/>
    <property type="match status" value="1"/>
</dbReference>
<feature type="repeat" description="TPR" evidence="8">
    <location>
        <begin position="374"/>
        <end position="407"/>
    </location>
</feature>
<keyword evidence="7" id="KW-0576">Peroxisome</keyword>
<evidence type="ECO:0000256" key="1">
    <source>
        <dbReference type="ARBA" id="ARBA00004275"/>
    </source>
</evidence>
<evidence type="ECO:0000256" key="6">
    <source>
        <dbReference type="ARBA" id="ARBA00022803"/>
    </source>
</evidence>
<dbReference type="InterPro" id="IPR024111">
    <property type="entry name" value="PEX5/PEX5L"/>
</dbReference>
<accession>A0ABD3NE96</accession>
<evidence type="ECO:0000256" key="9">
    <source>
        <dbReference type="SAM" id="MobiDB-lite"/>
    </source>
</evidence>
<dbReference type="Gene3D" id="1.25.40.10">
    <property type="entry name" value="Tetratricopeptide repeat domain"/>
    <property type="match status" value="1"/>
</dbReference>
<feature type="repeat" description="TPR" evidence="8">
    <location>
        <begin position="545"/>
        <end position="578"/>
    </location>
</feature>
<evidence type="ECO:0008006" key="12">
    <source>
        <dbReference type="Google" id="ProtNLM"/>
    </source>
</evidence>
<dbReference type="GO" id="GO:0005777">
    <property type="term" value="C:peroxisome"/>
    <property type="evidence" value="ECO:0007669"/>
    <property type="project" value="UniProtKB-SubCell"/>
</dbReference>
<dbReference type="InterPro" id="IPR011990">
    <property type="entry name" value="TPR-like_helical_dom_sf"/>
</dbReference>
<dbReference type="PANTHER" id="PTHR10130:SF0">
    <property type="entry name" value="GH08708P"/>
    <property type="match status" value="1"/>
</dbReference>
<dbReference type="PROSITE" id="PS50005">
    <property type="entry name" value="TPR"/>
    <property type="match status" value="4"/>
</dbReference>
<evidence type="ECO:0000313" key="10">
    <source>
        <dbReference type="EMBL" id="KAL3774406.1"/>
    </source>
</evidence>
<keyword evidence="6 8" id="KW-0802">TPR repeat</keyword>
<comment type="subcellular location">
    <subcellularLocation>
        <location evidence="2">Cytoplasm</location>
    </subcellularLocation>
    <subcellularLocation>
        <location evidence="1">Peroxisome</location>
    </subcellularLocation>
</comment>
<proteinExistence type="inferred from homology"/>
<dbReference type="Pfam" id="PF13432">
    <property type="entry name" value="TPR_16"/>
    <property type="match status" value="2"/>
</dbReference>
<sequence length="652" mass="72210">MADCSASGTAIDRVIQLAVASSARGNNGAAAAASATASAATRAFADFLGGTTMAADSVVGGMLGGGGGGLIMPMAPLRTLGGSSNDAMMVSQYMDVNDAARLDDTWAAAASSRSSAPASRVTRQHHHQHPNQMMQHQAPMQGQIMSMQNAAPQHGMVMMHYHHQQQLQHQQMMMMQQMQMQQHQMAAMVQYQKQQQRQQQVMEQNSASAMKVAMHAEVASQYDERVMQQEDDDVATVSEDDAIHHEGITEDASIERLAQAWRDAEAEYAQEFDNDHDYVDDIGYDASDLGGLYSAADTATSTAGEAMVEPHYQFSEASQNYGCIRTTTTDVPPQGLAYPQNLYEQGLRHFDEGNISEAILCFESTLRNIDPEHADAWRMLGKCHTENDEDQKAIVCWLRSLERDPFSPETLLALGVSYVNELDHEKAIESLRGWVANHPLYAGMIDDNIDANGVEEDLYGSASSPEDETVDAQQQLGGQRRMRAQTAVEMRDVERLLLRALDYDRTADAAADVYEALGVVYNVSRDYDAAADAFRRAIDVRPMDYQLRNKLGATLANGNRSDEALPSYREALSLKPKYARGWLNMAISHSNLHNYTEASRCYLQTLSLNPDAKHVWSYLRIALTCDEKWDLLPFAASQNLSAFRDHFDFVDY</sequence>
<gene>
    <name evidence="10" type="ORF">ACHAW5_010479</name>
</gene>
<evidence type="ECO:0000256" key="4">
    <source>
        <dbReference type="ARBA" id="ARBA00022490"/>
    </source>
</evidence>